<dbReference type="GO" id="GO:0008270">
    <property type="term" value="F:zinc ion binding"/>
    <property type="evidence" value="ECO:0007669"/>
    <property type="project" value="InterPro"/>
</dbReference>
<dbReference type="RefSeq" id="WP_155842959.1">
    <property type="nucleotide sequence ID" value="NZ_BAAAIA010000001.1"/>
</dbReference>
<accession>A0A7C9HIK0</accession>
<dbReference type="Pfam" id="PF01979">
    <property type="entry name" value="Amidohydro_1"/>
    <property type="match status" value="1"/>
</dbReference>
<evidence type="ECO:0000259" key="10">
    <source>
        <dbReference type="Pfam" id="PF01979"/>
    </source>
</evidence>
<keyword evidence="8 11" id="KW-0378">Hydrolase</keyword>
<keyword evidence="6" id="KW-0659">Purine metabolism</keyword>
<evidence type="ECO:0000313" key="12">
    <source>
        <dbReference type="Proteomes" id="UP000480122"/>
    </source>
</evidence>
<evidence type="ECO:0000256" key="5">
    <source>
        <dbReference type="ARBA" id="ARBA00012863"/>
    </source>
</evidence>
<dbReference type="InterPro" id="IPR050138">
    <property type="entry name" value="DHOase/Allantoinase_Hydrolase"/>
</dbReference>
<proteinExistence type="inferred from homology"/>
<comment type="pathway">
    <text evidence="2">Nitrogen metabolism; (S)-allantoin degradation; allantoate from (S)-allantoin: step 1/1.</text>
</comment>
<dbReference type="FunFam" id="3.20.20.140:FF:000032">
    <property type="entry name" value="Allantoinase Dal1"/>
    <property type="match status" value="1"/>
</dbReference>
<evidence type="ECO:0000256" key="6">
    <source>
        <dbReference type="ARBA" id="ARBA00022631"/>
    </source>
</evidence>
<dbReference type="SUPFAM" id="SSF51556">
    <property type="entry name" value="Metallo-dependent hydrolases"/>
    <property type="match status" value="1"/>
</dbReference>
<dbReference type="GO" id="GO:0005737">
    <property type="term" value="C:cytoplasm"/>
    <property type="evidence" value="ECO:0007669"/>
    <property type="project" value="TreeGrafter"/>
</dbReference>
<evidence type="ECO:0000256" key="8">
    <source>
        <dbReference type="ARBA" id="ARBA00022801"/>
    </source>
</evidence>
<name>A0A7C9HIK0_9MICO</name>
<dbReference type="AlphaFoldDB" id="A0A7C9HIK0"/>
<dbReference type="PANTHER" id="PTHR43668">
    <property type="entry name" value="ALLANTOINASE"/>
    <property type="match status" value="1"/>
</dbReference>
<dbReference type="NCBIfam" id="TIGR03178">
    <property type="entry name" value="allantoinase"/>
    <property type="match status" value="1"/>
</dbReference>
<dbReference type="GO" id="GO:0000256">
    <property type="term" value="P:allantoin catabolic process"/>
    <property type="evidence" value="ECO:0007669"/>
    <property type="project" value="InterPro"/>
</dbReference>
<dbReference type="GO" id="GO:0006145">
    <property type="term" value="P:purine nucleobase catabolic process"/>
    <property type="evidence" value="ECO:0007669"/>
    <property type="project" value="TreeGrafter"/>
</dbReference>
<comment type="cofactor">
    <cofactor evidence="1">
        <name>Zn(2+)</name>
        <dbReference type="ChEBI" id="CHEBI:29105"/>
    </cofactor>
</comment>
<evidence type="ECO:0000256" key="3">
    <source>
        <dbReference type="ARBA" id="ARBA00010368"/>
    </source>
</evidence>
<dbReference type="SUPFAM" id="SSF51338">
    <property type="entry name" value="Composite domain of metallo-dependent hydrolases"/>
    <property type="match status" value="1"/>
</dbReference>
<reference evidence="11 12" key="1">
    <citation type="submission" date="2019-11" db="EMBL/GenBank/DDBJ databases">
        <title>Agromyces kandeliae sp. nov., isolated from mangrove soil.</title>
        <authorList>
            <person name="Wang R."/>
        </authorList>
    </citation>
    <scope>NUCLEOTIDE SEQUENCE [LARGE SCALE GENOMIC DNA]</scope>
    <source>
        <strain evidence="11 12">JCM 11431</strain>
    </source>
</reference>
<dbReference type="InterPro" id="IPR032466">
    <property type="entry name" value="Metal_Hydrolase"/>
</dbReference>
<keyword evidence="12" id="KW-1185">Reference proteome</keyword>
<keyword evidence="7" id="KW-0479">Metal-binding</keyword>
<dbReference type="Proteomes" id="UP000480122">
    <property type="component" value="Unassembled WGS sequence"/>
</dbReference>
<gene>
    <name evidence="11" type="primary">allB</name>
    <name evidence="11" type="ORF">GLX25_11950</name>
</gene>
<keyword evidence="9" id="KW-0862">Zinc</keyword>
<dbReference type="InterPro" id="IPR017593">
    <property type="entry name" value="Allantoinase"/>
</dbReference>
<comment type="subunit">
    <text evidence="4">Homotetramer.</text>
</comment>
<dbReference type="InterPro" id="IPR011059">
    <property type="entry name" value="Metal-dep_hydrolase_composite"/>
</dbReference>
<organism evidence="11 12">
    <name type="scientific">Agromyces luteolus</name>
    <dbReference type="NCBI Taxonomy" id="88373"/>
    <lineage>
        <taxon>Bacteria</taxon>
        <taxon>Bacillati</taxon>
        <taxon>Actinomycetota</taxon>
        <taxon>Actinomycetes</taxon>
        <taxon>Micrococcales</taxon>
        <taxon>Microbacteriaceae</taxon>
        <taxon>Agromyces</taxon>
    </lineage>
</organism>
<dbReference type="PANTHER" id="PTHR43668:SF2">
    <property type="entry name" value="ALLANTOINASE"/>
    <property type="match status" value="1"/>
</dbReference>
<dbReference type="InterPro" id="IPR006680">
    <property type="entry name" value="Amidohydro-rel"/>
</dbReference>
<sequence>MPAGDASSIAGAEASVVFDLVFAGERVLVDGAFAPAQVAVLDGRIARIAEPGAALRAAHRVRLAGDEVLVPGLVDTHVHVNEPGRTDWEGFASATRAAAAGGVTTIIDMPLNSIPPTTSVAALAVKRARATGRVFVDVGFWGGIVPGNGADLLPLVAEGVFGFKCFLIDSGVAEFPPVTADEMERAMAAMAALSVDAGADPLVIVHAEDAAVIGAAPHPHSREYADFLASRPDAAEGAAVAAVIDAARRTGARAHVLHLSSGDPLDAIARARADGVRLTVETCPHYLVLTAEEVPDGATAFKCCPPIRGAANRDALWRALEAGVIDTIVSDHSPAPAAVKSAGDGDFAVAWGGIASLQLGLPVVWTEARRRGIRLERVVEWMATAPARLVGLADAGKGEIAEGAEADLVIFAPDDAFTVDAAALHHRHPITPYDGRELVGVVRATYLAGREVDGTVPRGRLLRRAPSEGGPGDDA</sequence>
<evidence type="ECO:0000256" key="2">
    <source>
        <dbReference type="ARBA" id="ARBA00004968"/>
    </source>
</evidence>
<dbReference type="EMBL" id="WODA01000023">
    <property type="protein sequence ID" value="MUN07823.1"/>
    <property type="molecule type" value="Genomic_DNA"/>
</dbReference>
<dbReference type="GO" id="GO:0050897">
    <property type="term" value="F:cobalt ion binding"/>
    <property type="evidence" value="ECO:0007669"/>
    <property type="project" value="InterPro"/>
</dbReference>
<dbReference type="Gene3D" id="3.20.20.140">
    <property type="entry name" value="Metal-dependent hydrolases"/>
    <property type="match status" value="1"/>
</dbReference>
<comment type="similarity">
    <text evidence="3">Belongs to the metallo-dependent hydrolases superfamily. Allantoinase family.</text>
</comment>
<evidence type="ECO:0000256" key="1">
    <source>
        <dbReference type="ARBA" id="ARBA00001947"/>
    </source>
</evidence>
<dbReference type="EC" id="3.5.2.5" evidence="5"/>
<comment type="caution">
    <text evidence="11">The sequence shown here is derived from an EMBL/GenBank/DDBJ whole genome shotgun (WGS) entry which is preliminary data.</text>
</comment>
<evidence type="ECO:0000256" key="7">
    <source>
        <dbReference type="ARBA" id="ARBA00022723"/>
    </source>
</evidence>
<evidence type="ECO:0000256" key="9">
    <source>
        <dbReference type="ARBA" id="ARBA00022833"/>
    </source>
</evidence>
<feature type="domain" description="Amidohydrolase-related" evidence="10">
    <location>
        <begin position="68"/>
        <end position="451"/>
    </location>
</feature>
<dbReference type="OrthoDB" id="9803027at2"/>
<protein>
    <recommendedName>
        <fullName evidence="5">allantoinase</fullName>
        <ecNumber evidence="5">3.5.2.5</ecNumber>
    </recommendedName>
</protein>
<evidence type="ECO:0000256" key="4">
    <source>
        <dbReference type="ARBA" id="ARBA00011881"/>
    </source>
</evidence>
<dbReference type="GO" id="GO:0004038">
    <property type="term" value="F:allantoinase activity"/>
    <property type="evidence" value="ECO:0007669"/>
    <property type="project" value="UniProtKB-EC"/>
</dbReference>
<evidence type="ECO:0000313" key="11">
    <source>
        <dbReference type="EMBL" id="MUN07823.1"/>
    </source>
</evidence>